<reference evidence="1" key="2">
    <citation type="submission" date="2023-05" db="EMBL/GenBank/DDBJ databases">
        <authorList>
            <person name="Fouks B."/>
        </authorList>
    </citation>
    <scope>NUCLEOTIDE SEQUENCE</scope>
    <source>
        <strain evidence="1">Stay&amp;Tobe</strain>
        <tissue evidence="1">Testes</tissue>
    </source>
</reference>
<gene>
    <name evidence="1" type="ORF">L9F63_002039</name>
</gene>
<feature type="non-terminal residue" evidence="1">
    <location>
        <position position="1"/>
    </location>
</feature>
<name>A0AAD8EIE7_DIPPU</name>
<reference evidence="1" key="1">
    <citation type="journal article" date="2023" name="IScience">
        <title>Live-bearing cockroach genome reveals convergent evolutionary mechanisms linked to viviparity in insects and beyond.</title>
        <authorList>
            <person name="Fouks B."/>
            <person name="Harrison M.C."/>
            <person name="Mikhailova A.A."/>
            <person name="Marchal E."/>
            <person name="English S."/>
            <person name="Carruthers M."/>
            <person name="Jennings E.C."/>
            <person name="Chiamaka E.L."/>
            <person name="Frigard R.A."/>
            <person name="Pippel M."/>
            <person name="Attardo G.M."/>
            <person name="Benoit J.B."/>
            <person name="Bornberg-Bauer E."/>
            <person name="Tobe S.S."/>
        </authorList>
    </citation>
    <scope>NUCLEOTIDE SEQUENCE</scope>
    <source>
        <strain evidence="1">Stay&amp;Tobe</strain>
    </source>
</reference>
<accession>A0AAD8EIE7</accession>
<dbReference type="AlphaFoldDB" id="A0AAD8EIE7"/>
<keyword evidence="2" id="KW-1185">Reference proteome</keyword>
<evidence type="ECO:0000313" key="1">
    <source>
        <dbReference type="EMBL" id="KAJ9591433.1"/>
    </source>
</evidence>
<protein>
    <submittedName>
        <fullName evidence="1">Uncharacterized protein</fullName>
    </submittedName>
</protein>
<evidence type="ECO:0000313" key="2">
    <source>
        <dbReference type="Proteomes" id="UP001233999"/>
    </source>
</evidence>
<comment type="caution">
    <text evidence="1">The sequence shown here is derived from an EMBL/GenBank/DDBJ whole genome shotgun (WGS) entry which is preliminary data.</text>
</comment>
<organism evidence="1 2">
    <name type="scientific">Diploptera punctata</name>
    <name type="common">Pacific beetle cockroach</name>
    <dbReference type="NCBI Taxonomy" id="6984"/>
    <lineage>
        <taxon>Eukaryota</taxon>
        <taxon>Metazoa</taxon>
        <taxon>Ecdysozoa</taxon>
        <taxon>Arthropoda</taxon>
        <taxon>Hexapoda</taxon>
        <taxon>Insecta</taxon>
        <taxon>Pterygota</taxon>
        <taxon>Neoptera</taxon>
        <taxon>Polyneoptera</taxon>
        <taxon>Dictyoptera</taxon>
        <taxon>Blattodea</taxon>
        <taxon>Blaberoidea</taxon>
        <taxon>Blaberidae</taxon>
        <taxon>Diplopterinae</taxon>
        <taxon>Diploptera</taxon>
    </lineage>
</organism>
<feature type="non-terminal residue" evidence="1">
    <location>
        <position position="97"/>
    </location>
</feature>
<proteinExistence type="predicted"/>
<dbReference type="Proteomes" id="UP001233999">
    <property type="component" value="Unassembled WGS sequence"/>
</dbReference>
<sequence length="97" mass="11178">SLKKILGSSSITRTHFIKFKIAYKICGNYCFYIKPLNYFRLMNVISSERRIPPYLKDLCSCIVTSINNLIIHLCFLYIRSDNLPTVGPFATLLLILT</sequence>
<dbReference type="EMBL" id="JASPKZ010003868">
    <property type="protein sequence ID" value="KAJ9591433.1"/>
    <property type="molecule type" value="Genomic_DNA"/>
</dbReference>